<reference evidence="6" key="1">
    <citation type="submission" date="2020-10" db="EMBL/GenBank/DDBJ databases">
        <authorList>
            <person name="Gilroy R."/>
        </authorList>
    </citation>
    <scope>NUCLEOTIDE SEQUENCE</scope>
    <source>
        <strain evidence="6">11167</strain>
    </source>
</reference>
<name>A0A9D9E8I1_9SPIR</name>
<dbReference type="SUPFAM" id="SSF56281">
    <property type="entry name" value="Metallo-hydrolase/oxidoreductase"/>
    <property type="match status" value="1"/>
</dbReference>
<sequence>MARISLRTEGPFATNSYIIDEGDGKCILVDAPAPSIAQTITELGLEVDEVWLTHGHFDHVLGLAAVKEAWPDSRIRIGAADARMLDAKVAQADLALFGMHPEVAQIPCADVLLSDGDRLPLGYEVVATGGHTSGSVCFYNKDEGILFSGDTLFASSVGRTDLGGDYSALVRSLRRLVSLVDGKAVVLPGHGVSTTMEAERRTNSFLNLL</sequence>
<evidence type="ECO:0000256" key="4">
    <source>
        <dbReference type="ARBA" id="ARBA00022833"/>
    </source>
</evidence>
<comment type="cofactor">
    <cofactor evidence="1">
        <name>Zn(2+)</name>
        <dbReference type="ChEBI" id="CHEBI:29105"/>
    </cofactor>
</comment>
<dbReference type="PANTHER" id="PTHR46233:SF3">
    <property type="entry name" value="HYDROXYACYLGLUTATHIONE HYDROLASE GLOC"/>
    <property type="match status" value="1"/>
</dbReference>
<dbReference type="PANTHER" id="PTHR46233">
    <property type="entry name" value="HYDROXYACYLGLUTATHIONE HYDROLASE GLOC"/>
    <property type="match status" value="1"/>
</dbReference>
<dbReference type="CDD" id="cd06262">
    <property type="entry name" value="metallo-hydrolase-like_MBL-fold"/>
    <property type="match status" value="1"/>
</dbReference>
<keyword evidence="2" id="KW-0479">Metal-binding</keyword>
<evidence type="ECO:0000256" key="3">
    <source>
        <dbReference type="ARBA" id="ARBA00022801"/>
    </source>
</evidence>
<feature type="domain" description="Metallo-beta-lactamase" evidence="5">
    <location>
        <begin position="13"/>
        <end position="190"/>
    </location>
</feature>
<dbReference type="AlphaFoldDB" id="A0A9D9E8I1"/>
<dbReference type="InterPro" id="IPR051453">
    <property type="entry name" value="MBL_Glyoxalase_II"/>
</dbReference>
<evidence type="ECO:0000313" key="6">
    <source>
        <dbReference type="EMBL" id="MBO8442978.1"/>
    </source>
</evidence>
<dbReference type="SMART" id="SM00849">
    <property type="entry name" value="Lactamase_B"/>
    <property type="match status" value="1"/>
</dbReference>
<organism evidence="6 7">
    <name type="scientific">Candidatus Aphodenecus pullistercoris</name>
    <dbReference type="NCBI Taxonomy" id="2840669"/>
    <lineage>
        <taxon>Bacteria</taxon>
        <taxon>Pseudomonadati</taxon>
        <taxon>Spirochaetota</taxon>
        <taxon>Spirochaetia</taxon>
        <taxon>Spirochaetales</taxon>
        <taxon>Candidatus Aphodenecus</taxon>
    </lineage>
</organism>
<comment type="caution">
    <text evidence="6">The sequence shown here is derived from an EMBL/GenBank/DDBJ whole genome shotgun (WGS) entry which is preliminary data.</text>
</comment>
<dbReference type="InterPro" id="IPR036866">
    <property type="entry name" value="RibonucZ/Hydroxyglut_hydro"/>
</dbReference>
<evidence type="ECO:0000256" key="1">
    <source>
        <dbReference type="ARBA" id="ARBA00001947"/>
    </source>
</evidence>
<reference evidence="6" key="2">
    <citation type="journal article" date="2021" name="PeerJ">
        <title>Extensive microbial diversity within the chicken gut microbiome revealed by metagenomics and culture.</title>
        <authorList>
            <person name="Gilroy R."/>
            <person name="Ravi A."/>
            <person name="Getino M."/>
            <person name="Pursley I."/>
            <person name="Horton D.L."/>
            <person name="Alikhan N.F."/>
            <person name="Baker D."/>
            <person name="Gharbi K."/>
            <person name="Hall N."/>
            <person name="Watson M."/>
            <person name="Adriaenssens E.M."/>
            <person name="Foster-Nyarko E."/>
            <person name="Jarju S."/>
            <person name="Secka A."/>
            <person name="Antonio M."/>
            <person name="Oren A."/>
            <person name="Chaudhuri R.R."/>
            <person name="La Ragione R."/>
            <person name="Hildebrand F."/>
            <person name="Pallen M.J."/>
        </authorList>
    </citation>
    <scope>NUCLEOTIDE SEQUENCE</scope>
    <source>
        <strain evidence="6">11167</strain>
    </source>
</reference>
<dbReference type="GO" id="GO:0046872">
    <property type="term" value="F:metal ion binding"/>
    <property type="evidence" value="ECO:0007669"/>
    <property type="project" value="UniProtKB-KW"/>
</dbReference>
<proteinExistence type="predicted"/>
<protein>
    <submittedName>
        <fullName evidence="6">MBL fold metallo-hydrolase</fullName>
    </submittedName>
</protein>
<dbReference type="Pfam" id="PF00753">
    <property type="entry name" value="Lactamase_B"/>
    <property type="match status" value="1"/>
</dbReference>
<gene>
    <name evidence="6" type="ORF">IAC42_04390</name>
</gene>
<accession>A0A9D9E8I1</accession>
<keyword evidence="4" id="KW-0862">Zinc</keyword>
<dbReference type="EMBL" id="JADIMU010000027">
    <property type="protein sequence ID" value="MBO8442978.1"/>
    <property type="molecule type" value="Genomic_DNA"/>
</dbReference>
<evidence type="ECO:0000259" key="5">
    <source>
        <dbReference type="SMART" id="SM00849"/>
    </source>
</evidence>
<dbReference type="GO" id="GO:0016787">
    <property type="term" value="F:hydrolase activity"/>
    <property type="evidence" value="ECO:0007669"/>
    <property type="project" value="UniProtKB-KW"/>
</dbReference>
<keyword evidence="3" id="KW-0378">Hydrolase</keyword>
<dbReference type="InterPro" id="IPR001279">
    <property type="entry name" value="Metallo-B-lactamas"/>
</dbReference>
<evidence type="ECO:0000256" key="2">
    <source>
        <dbReference type="ARBA" id="ARBA00022723"/>
    </source>
</evidence>
<dbReference type="Gene3D" id="3.60.15.10">
    <property type="entry name" value="Ribonuclease Z/Hydroxyacylglutathione hydrolase-like"/>
    <property type="match status" value="1"/>
</dbReference>
<dbReference type="Proteomes" id="UP000823633">
    <property type="component" value="Unassembled WGS sequence"/>
</dbReference>
<evidence type="ECO:0000313" key="7">
    <source>
        <dbReference type="Proteomes" id="UP000823633"/>
    </source>
</evidence>